<keyword evidence="2" id="KW-1185">Reference proteome</keyword>
<accession>A0ACD5XES4</accession>
<reference evidence="1" key="1">
    <citation type="submission" date="2021-05" db="EMBL/GenBank/DDBJ databases">
        <authorList>
            <person name="Scholz U."/>
            <person name="Mascher M."/>
            <person name="Fiebig A."/>
        </authorList>
    </citation>
    <scope>NUCLEOTIDE SEQUENCE [LARGE SCALE GENOMIC DNA]</scope>
</reference>
<sequence length="1040" mass="118255">MAVVLDALAPYVKKMIADMTEEELSMLLGVEAEIQKLNNNVIHLQDYLTDAERRRITDKNVKAWVGKLKDVMYEATDILELCQLEVMERPEKSDEVGGASSSRRPTSFVGHLKKKLQGCFQPLVFCLRNPVFAHEIGSRIKKLNEDLDNIRKDAKRLNFINLGSYEEQSKLTDPAHIKSKKMTAGFNASEVVGENIERDTEKLVQKLITQDGRDLKVLAIVGQGGMGKTLLAKKIFASEVIKDEFKTKIWLSVTQHFDKVELLRSAITHAGGKHHEEKDESILERTLIEALSTNKFLLVLDDVWSDGPWKDILHVPAANASCTQPGSRVLVTSRIEDVVQRMGASSGDLLRVRKLDNDDAWSLLKKQLPEPEVIGESTFDHLKDIVMQIISKCDGLPLAIKVMGGLLSTRRPSKLEWENILKKIIAWKENGLHEELNSSVHLSYDDLSPELKQCFLYYSLFPKGSAPGLKTIISMWISEGFIQGDQRSESDQHDLEEIGTEYHQELVNRNLLELNSDWNMYHYSMHDVVCSFAKFVAREEVLVVQKEQTDIRNILLSTQRVRRLSITLEDSILEWRILENLESLRTLILNCSIKPSGSLANFAGLRVLSIESADSDRILDSLCQLRHLRFLRLKGVDISRLPEDIHKMKFLEHIALLHCMSLNKLPDSITKLERLRYLALDESNVDDVPMGFSSLKKLTAIFWFPAKMHGDWCSLEELGPLCELRNLSIHYLKNVPDSSTAARAMISKKKSLVYLELHCYRDDENVGMGEEEQTTEEEGQRIEEVFNGLCPPPSLEDLFLSRYFGHRPPIWMQAPIALAFRSLRLISLWRMSNCKELPNGLCGMLNLEEVLIRYAPSIEVVGPDFQSLASGDGSAVVTRPFPKLKKLVLSDLPRWKEWDWEEEQGKAMAMPALEELWILCCKLSRLPQGLASHNRCNLRTLCLYRLSILESVENFPSVVQFDVLYCPELKKISGFSKLRKISIDGCPKLELLEGFPVPCSMVLDQERWEIIPGTPAVCTPKVYQVVVEPDELPENFTVTR</sequence>
<evidence type="ECO:0000313" key="1">
    <source>
        <dbReference type="EnsemblPlants" id="AVESA.00010b.r2.4DG0778330.1.CDS"/>
    </source>
</evidence>
<organism evidence="1 2">
    <name type="scientific">Avena sativa</name>
    <name type="common">Oat</name>
    <dbReference type="NCBI Taxonomy" id="4498"/>
    <lineage>
        <taxon>Eukaryota</taxon>
        <taxon>Viridiplantae</taxon>
        <taxon>Streptophyta</taxon>
        <taxon>Embryophyta</taxon>
        <taxon>Tracheophyta</taxon>
        <taxon>Spermatophyta</taxon>
        <taxon>Magnoliopsida</taxon>
        <taxon>Liliopsida</taxon>
        <taxon>Poales</taxon>
        <taxon>Poaceae</taxon>
        <taxon>BOP clade</taxon>
        <taxon>Pooideae</taxon>
        <taxon>Poodae</taxon>
        <taxon>Poeae</taxon>
        <taxon>Poeae Chloroplast Group 1 (Aveneae type)</taxon>
        <taxon>Aveninae</taxon>
        <taxon>Avena</taxon>
    </lineage>
</organism>
<protein>
    <submittedName>
        <fullName evidence="1">Uncharacterized protein</fullName>
    </submittedName>
</protein>
<dbReference type="Proteomes" id="UP001732700">
    <property type="component" value="Chromosome 4D"/>
</dbReference>
<dbReference type="EnsemblPlants" id="AVESA.00010b.r2.4DG0778330.1">
    <property type="protein sequence ID" value="AVESA.00010b.r2.4DG0778330.1.CDS"/>
    <property type="gene ID" value="AVESA.00010b.r2.4DG0778330"/>
</dbReference>
<reference evidence="1" key="2">
    <citation type="submission" date="2025-09" db="UniProtKB">
        <authorList>
            <consortium name="EnsemblPlants"/>
        </authorList>
    </citation>
    <scope>IDENTIFICATION</scope>
</reference>
<proteinExistence type="predicted"/>
<evidence type="ECO:0000313" key="2">
    <source>
        <dbReference type="Proteomes" id="UP001732700"/>
    </source>
</evidence>
<name>A0ACD5XES4_AVESA</name>